<name>A0A127I5T0_PSEAZ</name>
<reference evidence="2 3" key="1">
    <citation type="submission" date="2016-02" db="EMBL/GenBank/DDBJ databases">
        <title>Complete genome sequence of Pseudomonas azotoformans S4.</title>
        <authorList>
            <person name="Fang Y."/>
            <person name="Wu L."/>
            <person name="Feng G."/>
        </authorList>
    </citation>
    <scope>NUCLEOTIDE SEQUENCE [LARGE SCALE GENOMIC DNA]</scope>
    <source>
        <strain evidence="2 3">S4</strain>
    </source>
</reference>
<evidence type="ECO:0000256" key="1">
    <source>
        <dbReference type="SAM" id="Coils"/>
    </source>
</evidence>
<accession>A0A127I5T0</accession>
<evidence type="ECO:0000313" key="3">
    <source>
        <dbReference type="Proteomes" id="UP000070516"/>
    </source>
</evidence>
<keyword evidence="1" id="KW-0175">Coiled coil</keyword>
<dbReference type="Proteomes" id="UP000070516">
    <property type="component" value="Chromosome"/>
</dbReference>
<protein>
    <recommendedName>
        <fullName evidence="4">Chemotaxis protein</fullName>
    </recommendedName>
</protein>
<evidence type="ECO:0008006" key="4">
    <source>
        <dbReference type="Google" id="ProtNLM"/>
    </source>
</evidence>
<gene>
    <name evidence="2" type="ORF">AYR47_29560</name>
</gene>
<organism evidence="2 3">
    <name type="scientific">Pseudomonas azotoformans</name>
    <dbReference type="NCBI Taxonomy" id="47878"/>
    <lineage>
        <taxon>Bacteria</taxon>
        <taxon>Pseudomonadati</taxon>
        <taxon>Pseudomonadota</taxon>
        <taxon>Gammaproteobacteria</taxon>
        <taxon>Pseudomonadales</taxon>
        <taxon>Pseudomonadaceae</taxon>
        <taxon>Pseudomonas</taxon>
    </lineage>
</organism>
<sequence>MMSVIAAYNPAIRIPTVPDAKPAAEAKEAAPEVETTHAPKVVEGVTVTISADAFKAAGAAKSSNADIDDSGLDDNVKQVLKMIRQLKQQIAEKQAELAAVAAATNLSPEEARAKASALQSEISSLQAGLMSAQTSLAKSMKGMSAEDSMKTASLAM</sequence>
<proteinExistence type="predicted"/>
<dbReference type="EMBL" id="CP014546">
    <property type="protein sequence ID" value="AMN82205.1"/>
    <property type="molecule type" value="Genomic_DNA"/>
</dbReference>
<dbReference type="Gene3D" id="1.20.120.1490">
    <property type="match status" value="1"/>
</dbReference>
<dbReference type="KEGG" id="pazo:AYR47_29560"/>
<feature type="coiled-coil region" evidence="1">
    <location>
        <begin position="76"/>
        <end position="103"/>
    </location>
</feature>
<evidence type="ECO:0000313" key="2">
    <source>
        <dbReference type="EMBL" id="AMN82205.1"/>
    </source>
</evidence>
<dbReference type="AlphaFoldDB" id="A0A127I5T0"/>